<accession>E7GEB3</accession>
<evidence type="ECO:0000313" key="3">
    <source>
        <dbReference type="Proteomes" id="UP000003157"/>
    </source>
</evidence>
<dbReference type="GeneID" id="78231452"/>
<dbReference type="Proteomes" id="UP000003157">
    <property type="component" value="Unassembled WGS sequence"/>
</dbReference>
<proteinExistence type="predicted"/>
<sequence>MEQFILLSVYSEYEKTSEMIANTQRFIPFIALAFIFFIIVLVIVGICTAFFSYKELTVKRKTEQAKISAELLKAKSTLLAAQAQFAHAQQKDVDSVTATALRTAFAKIKSPEDVLSVVDSAEHQAHSQLLKSPLFDDDFTIESEADLNHFLDRMAEDLTSGLQSQDVTDTIPVE</sequence>
<dbReference type="AlphaFoldDB" id="E7GEB3"/>
<organism evidence="2 3">
    <name type="scientific">Coprobacillus cateniformis</name>
    <dbReference type="NCBI Taxonomy" id="100884"/>
    <lineage>
        <taxon>Bacteria</taxon>
        <taxon>Bacillati</taxon>
        <taxon>Bacillota</taxon>
        <taxon>Erysipelotrichia</taxon>
        <taxon>Erysipelotrichales</taxon>
        <taxon>Coprobacillaceae</taxon>
        <taxon>Coprobacillus</taxon>
    </lineage>
</organism>
<name>E7GEB3_9FIRM</name>
<dbReference type="HOGENOM" id="CLU_1537484_0_0_9"/>
<evidence type="ECO:0000256" key="1">
    <source>
        <dbReference type="SAM" id="Phobius"/>
    </source>
</evidence>
<evidence type="ECO:0000313" key="2">
    <source>
        <dbReference type="EMBL" id="EFW03594.1"/>
    </source>
</evidence>
<keyword evidence="3" id="KW-1185">Reference proteome</keyword>
<gene>
    <name evidence="2" type="ORF">HMPREF9488_03285</name>
</gene>
<protein>
    <submittedName>
        <fullName evidence="2">Uncharacterized protein</fullName>
    </submittedName>
</protein>
<dbReference type="RefSeq" id="WP_008790367.1">
    <property type="nucleotide sequence ID" value="NZ_AKCB01000004.1"/>
</dbReference>
<reference evidence="2 3" key="1">
    <citation type="submission" date="2010-12" db="EMBL/GenBank/DDBJ databases">
        <title>The Genome Sequence of Coprobacillus sp. strain 29_1.</title>
        <authorList>
            <consortium name="The Broad Institute Genome Sequencing Platform"/>
            <person name="Earl A."/>
            <person name="Ward D."/>
            <person name="Feldgarden M."/>
            <person name="Gevers D."/>
            <person name="Daigneault M."/>
            <person name="Sibley C.D."/>
            <person name="White A."/>
            <person name="Strauss J."/>
            <person name="Allen-Vercoe E."/>
            <person name="Young S.K."/>
            <person name="Zeng Q."/>
            <person name="Gargeya S."/>
            <person name="Fitzgerald M."/>
            <person name="Haas B."/>
            <person name="Abouelleil A."/>
            <person name="Alvarado L."/>
            <person name="Arachchi H.M."/>
            <person name="Berlin A."/>
            <person name="Brown A."/>
            <person name="Chapman S.B."/>
            <person name="Chen Z."/>
            <person name="Dunbar C."/>
            <person name="Freedman E."/>
            <person name="Gearin G."/>
            <person name="Gellesch M."/>
            <person name="Goldberg J."/>
            <person name="Griggs A."/>
            <person name="Gujja S."/>
            <person name="Heilman E."/>
            <person name="Heiman D."/>
            <person name="Howarth C."/>
            <person name="Larson L."/>
            <person name="Lui A."/>
            <person name="MacDonald P.J.P."/>
            <person name="Mehta T."/>
            <person name="Montmayeur A."/>
            <person name="Murphy C."/>
            <person name="Neiman D."/>
            <person name="Pearson M."/>
            <person name="Priest M."/>
            <person name="Roberts A."/>
            <person name="Saif S."/>
            <person name="Shea T."/>
            <person name="Shenoy N."/>
            <person name="Sisk P."/>
            <person name="Stolte C."/>
            <person name="Sykes S."/>
            <person name="White J."/>
            <person name="Yandava C."/>
            <person name="Nusbaum C."/>
            <person name="Birren B."/>
        </authorList>
    </citation>
    <scope>NUCLEOTIDE SEQUENCE [LARGE SCALE GENOMIC DNA]</scope>
    <source>
        <strain evidence="2 3">29_1</strain>
    </source>
</reference>
<keyword evidence="1" id="KW-0472">Membrane</keyword>
<feature type="transmembrane region" description="Helical" evidence="1">
    <location>
        <begin position="26"/>
        <end position="51"/>
    </location>
</feature>
<keyword evidence="1" id="KW-0812">Transmembrane</keyword>
<dbReference type="EMBL" id="ADKX01000046">
    <property type="protein sequence ID" value="EFW03594.1"/>
    <property type="molecule type" value="Genomic_DNA"/>
</dbReference>
<keyword evidence="1" id="KW-1133">Transmembrane helix</keyword>
<comment type="caution">
    <text evidence="2">The sequence shown here is derived from an EMBL/GenBank/DDBJ whole genome shotgun (WGS) entry which is preliminary data.</text>
</comment>